<keyword evidence="4" id="KW-0804">Transcription</keyword>
<proteinExistence type="predicted"/>
<evidence type="ECO:0000313" key="8">
    <source>
        <dbReference type="EnsemblMetazoa" id="XP_019760058.1"/>
    </source>
</evidence>
<accession>A0AAR5PG86</accession>
<dbReference type="Pfam" id="PF13837">
    <property type="entry name" value="Myb_DNA-bind_4"/>
    <property type="match status" value="2"/>
</dbReference>
<evidence type="ECO:0000256" key="2">
    <source>
        <dbReference type="ARBA" id="ARBA00023015"/>
    </source>
</evidence>
<keyword evidence="5" id="KW-0539">Nucleus</keyword>
<evidence type="ECO:0000256" key="5">
    <source>
        <dbReference type="ARBA" id="ARBA00023242"/>
    </source>
</evidence>
<dbReference type="GO" id="GO:0005634">
    <property type="term" value="C:nucleus"/>
    <property type="evidence" value="ECO:0007669"/>
    <property type="project" value="UniProtKB-SubCell"/>
</dbReference>
<dbReference type="KEGG" id="dpa:109537669"/>
<reference evidence="8" key="2">
    <citation type="submission" date="2024-08" db="UniProtKB">
        <authorList>
            <consortium name="EnsemblMetazoa"/>
        </authorList>
    </citation>
    <scope>IDENTIFICATION</scope>
</reference>
<reference evidence="9" key="1">
    <citation type="journal article" date="2013" name="Genome Biol.">
        <title>Draft genome of the mountain pine beetle, Dendroctonus ponderosae Hopkins, a major forest pest.</title>
        <authorList>
            <person name="Keeling C.I."/>
            <person name="Yuen M.M."/>
            <person name="Liao N.Y."/>
            <person name="Docking T.R."/>
            <person name="Chan S.K."/>
            <person name="Taylor G.A."/>
            <person name="Palmquist D.L."/>
            <person name="Jackman S.D."/>
            <person name="Nguyen A."/>
            <person name="Li M."/>
            <person name="Henderson H."/>
            <person name="Janes J.K."/>
            <person name="Zhao Y."/>
            <person name="Pandoh P."/>
            <person name="Moore R."/>
            <person name="Sperling F.A."/>
            <person name="Huber D.P."/>
            <person name="Birol I."/>
            <person name="Jones S.J."/>
            <person name="Bohlmann J."/>
        </authorList>
    </citation>
    <scope>NUCLEOTIDE SEQUENCE</scope>
</reference>
<feature type="coiled-coil region" evidence="6">
    <location>
        <begin position="254"/>
        <end position="281"/>
    </location>
</feature>
<dbReference type="InterPro" id="IPR044822">
    <property type="entry name" value="Myb_DNA-bind_4"/>
</dbReference>
<evidence type="ECO:0000256" key="1">
    <source>
        <dbReference type="ARBA" id="ARBA00004123"/>
    </source>
</evidence>
<dbReference type="GeneID" id="109537669"/>
<keyword evidence="2" id="KW-0805">Transcription regulation</keyword>
<evidence type="ECO:0000256" key="6">
    <source>
        <dbReference type="SAM" id="Coils"/>
    </source>
</evidence>
<keyword evidence="9" id="KW-1185">Reference proteome</keyword>
<dbReference type="GO" id="GO:0003677">
    <property type="term" value="F:DNA binding"/>
    <property type="evidence" value="ECO:0007669"/>
    <property type="project" value="UniProtKB-KW"/>
</dbReference>
<feature type="domain" description="Myb/SANT-like DNA-binding" evidence="7">
    <location>
        <begin position="108"/>
        <end position="191"/>
    </location>
</feature>
<dbReference type="EnsemblMetazoa" id="XM_019904499.1">
    <property type="protein sequence ID" value="XP_019760058.1"/>
    <property type="gene ID" value="LOC109537669"/>
</dbReference>
<evidence type="ECO:0000259" key="7">
    <source>
        <dbReference type="Pfam" id="PF13837"/>
    </source>
</evidence>
<keyword evidence="3" id="KW-0238">DNA-binding</keyword>
<dbReference type="GO" id="GO:0010468">
    <property type="term" value="P:regulation of gene expression"/>
    <property type="evidence" value="ECO:0007669"/>
    <property type="project" value="UniProtKB-ARBA"/>
</dbReference>
<evidence type="ECO:0000313" key="9">
    <source>
        <dbReference type="Proteomes" id="UP000019118"/>
    </source>
</evidence>
<dbReference type="Proteomes" id="UP000019118">
    <property type="component" value="Unassembled WGS sequence"/>
</dbReference>
<name>A0AAR5PG86_DENPD</name>
<feature type="domain" description="Myb/SANT-like DNA-binding" evidence="7">
    <location>
        <begin position="294"/>
        <end position="377"/>
    </location>
</feature>
<dbReference type="AlphaFoldDB" id="A0AAR5PG86"/>
<dbReference type="PANTHER" id="PTHR21654:SF84">
    <property type="entry name" value="SI:DKEY-66I24.7"/>
    <property type="match status" value="1"/>
</dbReference>
<evidence type="ECO:0000256" key="4">
    <source>
        <dbReference type="ARBA" id="ARBA00023163"/>
    </source>
</evidence>
<dbReference type="PANTHER" id="PTHR21654">
    <property type="entry name" value="FI21293P1"/>
    <property type="match status" value="1"/>
</dbReference>
<evidence type="ECO:0000256" key="3">
    <source>
        <dbReference type="ARBA" id="ARBA00023125"/>
    </source>
</evidence>
<sequence>MRMFHFSSMESRSIREWQMVSMKCEGDSAELYKVEYVYEDENGQEYTTEQMQEEDAMDQQAPPPDEIQEVMIVERPLDELTVNGRLTSLAHETNAERDPDCKRKDSHHCWGIQQSLKLIESMRDFKEEMANTTNRREVWQKIHKDVNNKGLIVSVQECQNKWKNLIRSYKECSKMKNKDNMRFRYYKEMCDYFGGEAVPHVDHDYNKTKLTLRPLLSKDSPTVTFPPICFTDRQFMEYTNMKREEYAARQKRHEEEILLRKQELEVQKKKLEVMKKAAMANLQGTKSVNFDFPCRWPDEATSLLISIIRRRKYEIADTNQQKKPALWNEIMQEMIDNGYQVTVKEIKSKWRNLIRTYNLRLKNPRQKGFKFKFFNDMLYFFKETESLGIDPVVFEVYGLE</sequence>
<dbReference type="RefSeq" id="XP_019760058.1">
    <property type="nucleotide sequence ID" value="XM_019904499.2"/>
</dbReference>
<protein>
    <recommendedName>
        <fullName evidence="7">Myb/SANT-like DNA-binding domain-containing protein</fullName>
    </recommendedName>
</protein>
<comment type="subcellular location">
    <subcellularLocation>
        <location evidence="1">Nucleus</location>
    </subcellularLocation>
</comment>
<keyword evidence="6" id="KW-0175">Coiled coil</keyword>
<organism evidence="8 9">
    <name type="scientific">Dendroctonus ponderosae</name>
    <name type="common">Mountain pine beetle</name>
    <dbReference type="NCBI Taxonomy" id="77166"/>
    <lineage>
        <taxon>Eukaryota</taxon>
        <taxon>Metazoa</taxon>
        <taxon>Ecdysozoa</taxon>
        <taxon>Arthropoda</taxon>
        <taxon>Hexapoda</taxon>
        <taxon>Insecta</taxon>
        <taxon>Pterygota</taxon>
        <taxon>Neoptera</taxon>
        <taxon>Endopterygota</taxon>
        <taxon>Coleoptera</taxon>
        <taxon>Polyphaga</taxon>
        <taxon>Cucujiformia</taxon>
        <taxon>Curculionidae</taxon>
        <taxon>Scolytinae</taxon>
        <taxon>Dendroctonus</taxon>
    </lineage>
</organism>
<dbReference type="Gene3D" id="1.10.10.60">
    <property type="entry name" value="Homeodomain-like"/>
    <property type="match status" value="2"/>
</dbReference>